<dbReference type="InterPro" id="IPR003615">
    <property type="entry name" value="HNH_nuc"/>
</dbReference>
<dbReference type="RefSeq" id="WP_188684827.1">
    <property type="nucleotide sequence ID" value="NZ_BMKX01000002.1"/>
</dbReference>
<sequence>MEELTSTQSHLLAMAQAITALDAAGSQFTSDALAPGHAAYFAWLTERATQTLSRLQIQAADALQRSGSHQLDIESLDALTEAGTDPSDEQLIALHGHCTLGRAAYKDAADLHSGWLGIPHGAAVARLNAAGSLIATVTESGQRTEPNCRHLANKFTDQSTDPRPLISAARAICKATPDLSTPKARQELERQALELIKAEDATSASKHLNALITEQIQAQRPAAALFAEAGLFSRGMQRGLMVYLLKVFPHEAEFIESLRAKTNNPNTIAGNRVLLNELTQANYAAANQPGADPTDPTDPLETAVASEPDGPSKTAPQPPSAPRIPKEWDDAPTMPQWAREAQATEPDAPKTPEPSIDPVVEPTALPPFEDLSPALRHMTALLAVLRANRVGSKDSGAALVAPQVIVHLNYEKMLAGAQSFATTENGLPLTAAAARTLMCNAGIYPAVLNGKSQPLDIGRSKRLFPPHMKRALAARDRGCIYPGCHMPASRCEADHVDPWEEGGETRVDRGALLCPMHHHARHAGLFTLIVADGKPPAVLLPKFLDPDQQPRRNTHWFSAAEVLAA</sequence>
<organism evidence="3 4">
    <name type="scientific">Glutamicibacter ardleyensis</name>
    <dbReference type="NCBI Taxonomy" id="225894"/>
    <lineage>
        <taxon>Bacteria</taxon>
        <taxon>Bacillati</taxon>
        <taxon>Actinomycetota</taxon>
        <taxon>Actinomycetes</taxon>
        <taxon>Micrococcales</taxon>
        <taxon>Micrococcaceae</taxon>
        <taxon>Glutamicibacter</taxon>
    </lineage>
</organism>
<feature type="region of interest" description="Disordered" evidence="1">
    <location>
        <begin position="286"/>
        <end position="331"/>
    </location>
</feature>
<feature type="domain" description="HNH nuclease" evidence="2">
    <location>
        <begin position="467"/>
        <end position="519"/>
    </location>
</feature>
<name>A0ABQ2DH21_9MICC</name>
<dbReference type="Proteomes" id="UP000606115">
    <property type="component" value="Unassembled WGS sequence"/>
</dbReference>
<accession>A0ABQ2DH21</accession>
<evidence type="ECO:0000313" key="3">
    <source>
        <dbReference type="EMBL" id="GGJ57425.1"/>
    </source>
</evidence>
<reference evidence="4" key="1">
    <citation type="journal article" date="2019" name="Int. J. Syst. Evol. Microbiol.">
        <title>The Global Catalogue of Microorganisms (GCM) 10K type strain sequencing project: providing services to taxonomists for standard genome sequencing and annotation.</title>
        <authorList>
            <consortium name="The Broad Institute Genomics Platform"/>
            <consortium name="The Broad Institute Genome Sequencing Center for Infectious Disease"/>
            <person name="Wu L."/>
            <person name="Ma J."/>
        </authorList>
    </citation>
    <scope>NUCLEOTIDE SEQUENCE [LARGE SCALE GENOMIC DNA]</scope>
    <source>
        <strain evidence="4">CGMCC 1.3685</strain>
    </source>
</reference>
<dbReference type="Gene3D" id="1.10.30.50">
    <property type="match status" value="1"/>
</dbReference>
<protein>
    <recommendedName>
        <fullName evidence="2">HNH nuclease domain-containing protein</fullName>
    </recommendedName>
</protein>
<proteinExistence type="predicted"/>
<dbReference type="SMART" id="SM00507">
    <property type="entry name" value="HNHc"/>
    <property type="match status" value="1"/>
</dbReference>
<dbReference type="InterPro" id="IPR003870">
    <property type="entry name" value="DUF222"/>
</dbReference>
<comment type="caution">
    <text evidence="3">The sequence shown here is derived from an EMBL/GenBank/DDBJ whole genome shotgun (WGS) entry which is preliminary data.</text>
</comment>
<evidence type="ECO:0000313" key="4">
    <source>
        <dbReference type="Proteomes" id="UP000606115"/>
    </source>
</evidence>
<gene>
    <name evidence="3" type="ORF">GCM10007173_15330</name>
</gene>
<keyword evidence="4" id="KW-1185">Reference proteome</keyword>
<dbReference type="GeneID" id="303303897"/>
<dbReference type="Pfam" id="PF02720">
    <property type="entry name" value="DUF222"/>
    <property type="match status" value="1"/>
</dbReference>
<evidence type="ECO:0000256" key="1">
    <source>
        <dbReference type="SAM" id="MobiDB-lite"/>
    </source>
</evidence>
<evidence type="ECO:0000259" key="2">
    <source>
        <dbReference type="SMART" id="SM00507"/>
    </source>
</evidence>
<dbReference type="EMBL" id="BMKX01000002">
    <property type="protein sequence ID" value="GGJ57425.1"/>
    <property type="molecule type" value="Genomic_DNA"/>
</dbReference>
<dbReference type="CDD" id="cd00085">
    <property type="entry name" value="HNHc"/>
    <property type="match status" value="1"/>
</dbReference>